<keyword evidence="1" id="KW-0472">Membrane</keyword>
<evidence type="ECO:0000256" key="1">
    <source>
        <dbReference type="SAM" id="Phobius"/>
    </source>
</evidence>
<keyword evidence="1" id="KW-1133">Transmembrane helix</keyword>
<evidence type="ECO:0000313" key="3">
    <source>
        <dbReference type="Proteomes" id="UP001596292"/>
    </source>
</evidence>
<dbReference type="EMBL" id="JBHSWN010000001">
    <property type="protein sequence ID" value="MFC6788261.1"/>
    <property type="molecule type" value="Genomic_DNA"/>
</dbReference>
<comment type="caution">
    <text evidence="2">The sequence shown here is derived from an EMBL/GenBank/DDBJ whole genome shotgun (WGS) entry which is preliminary data.</text>
</comment>
<accession>A0ABW2BFR0</accession>
<keyword evidence="1" id="KW-0812">Transmembrane</keyword>
<name>A0ABW2BFR0_9HYPH</name>
<proteinExistence type="predicted"/>
<protein>
    <submittedName>
        <fullName evidence="2">Uncharacterized protein</fullName>
    </submittedName>
</protein>
<evidence type="ECO:0000313" key="2">
    <source>
        <dbReference type="EMBL" id="MFC6788261.1"/>
    </source>
</evidence>
<keyword evidence="3" id="KW-1185">Reference proteome</keyword>
<gene>
    <name evidence="2" type="ORF">ACFQE0_00610</name>
</gene>
<feature type="transmembrane region" description="Helical" evidence="1">
    <location>
        <begin position="12"/>
        <end position="31"/>
    </location>
</feature>
<sequence length="173" mass="18676">MTGSGERGSAGWIALTALSLMLLTAVALRVLTGDAVRSRAENGDRIGLVELGGGTILRRSVSMPPEILVSECKDPIPVEFAEPLPHGRDRALIAPRDANDRVFYVYRGWVIGGHFAPTALSVLDVAWRTFDVMSLKGSAEPVALAVRFTIPARCNAWPEDVLAELRRLAQSPT</sequence>
<dbReference type="Proteomes" id="UP001596292">
    <property type="component" value="Unassembled WGS sequence"/>
</dbReference>
<reference evidence="3" key="1">
    <citation type="journal article" date="2019" name="Int. J. Syst. Evol. Microbiol.">
        <title>The Global Catalogue of Microorganisms (GCM) 10K type strain sequencing project: providing services to taxonomists for standard genome sequencing and annotation.</title>
        <authorList>
            <consortium name="The Broad Institute Genomics Platform"/>
            <consortium name="The Broad Institute Genome Sequencing Center for Infectious Disease"/>
            <person name="Wu L."/>
            <person name="Ma J."/>
        </authorList>
    </citation>
    <scope>NUCLEOTIDE SEQUENCE [LARGE SCALE GENOMIC DNA]</scope>
    <source>
        <strain evidence="3">CCUG 48316</strain>
    </source>
</reference>
<organism evidence="2 3">
    <name type="scientific">Methylobacterium komagatae</name>
    <dbReference type="NCBI Taxonomy" id="374425"/>
    <lineage>
        <taxon>Bacteria</taxon>
        <taxon>Pseudomonadati</taxon>
        <taxon>Pseudomonadota</taxon>
        <taxon>Alphaproteobacteria</taxon>
        <taxon>Hyphomicrobiales</taxon>
        <taxon>Methylobacteriaceae</taxon>
        <taxon>Methylobacterium</taxon>
    </lineage>
</organism>
<dbReference type="RefSeq" id="WP_378966089.1">
    <property type="nucleotide sequence ID" value="NZ_JBHSWN010000001.1"/>
</dbReference>